<dbReference type="PANTHER" id="PTHR24567">
    <property type="entry name" value="CRP FAMILY TRANSCRIPTIONAL REGULATORY PROTEIN"/>
    <property type="match status" value="1"/>
</dbReference>
<keyword evidence="3" id="KW-0804">Transcription</keyword>
<dbReference type="InterPro" id="IPR050397">
    <property type="entry name" value="Env_Response_Regulators"/>
</dbReference>
<dbReference type="PATRIC" id="fig|937777.3.peg.3764"/>
<keyword evidence="2" id="KW-0238">DNA-binding</keyword>
<protein>
    <submittedName>
        <fullName evidence="6">cAMP-binding protein</fullName>
    </submittedName>
</protein>
<dbReference type="SMART" id="SM00100">
    <property type="entry name" value="cNMP"/>
    <property type="match status" value="1"/>
</dbReference>
<dbReference type="Proteomes" id="UP000010467">
    <property type="component" value="Chromosome"/>
</dbReference>
<dbReference type="SMART" id="SM00419">
    <property type="entry name" value="HTH_CRP"/>
    <property type="match status" value="1"/>
</dbReference>
<dbReference type="InterPro" id="IPR018490">
    <property type="entry name" value="cNMP-bd_dom_sf"/>
</dbReference>
<name>L0A6W3_DEIPD</name>
<dbReference type="PROSITE" id="PS51063">
    <property type="entry name" value="HTH_CRP_2"/>
    <property type="match status" value="1"/>
</dbReference>
<organism evidence="6 7">
    <name type="scientific">Deinococcus peraridilitoris (strain DSM 19664 / LMG 22246 / CIP 109416 / KR-200)</name>
    <dbReference type="NCBI Taxonomy" id="937777"/>
    <lineage>
        <taxon>Bacteria</taxon>
        <taxon>Thermotogati</taxon>
        <taxon>Deinococcota</taxon>
        <taxon>Deinococci</taxon>
        <taxon>Deinococcales</taxon>
        <taxon>Deinococcaceae</taxon>
        <taxon>Deinococcus</taxon>
    </lineage>
</organism>
<dbReference type="InterPro" id="IPR036388">
    <property type="entry name" value="WH-like_DNA-bd_sf"/>
</dbReference>
<dbReference type="Pfam" id="PF00027">
    <property type="entry name" value="cNMP_binding"/>
    <property type="match status" value="1"/>
</dbReference>
<dbReference type="FunFam" id="1.10.10.10:FF:000019">
    <property type="entry name" value="Crp/Fnr family transcriptional regulator"/>
    <property type="match status" value="1"/>
</dbReference>
<keyword evidence="7" id="KW-1185">Reference proteome</keyword>
<dbReference type="SUPFAM" id="SSF46785">
    <property type="entry name" value="Winged helix' DNA-binding domain"/>
    <property type="match status" value="1"/>
</dbReference>
<evidence type="ECO:0000256" key="3">
    <source>
        <dbReference type="ARBA" id="ARBA00023163"/>
    </source>
</evidence>
<dbReference type="HOGENOM" id="CLU_075053_3_1_0"/>
<dbReference type="Pfam" id="PF13545">
    <property type="entry name" value="HTH_Crp_2"/>
    <property type="match status" value="1"/>
</dbReference>
<dbReference type="PROSITE" id="PS50042">
    <property type="entry name" value="CNMP_BINDING_3"/>
    <property type="match status" value="1"/>
</dbReference>
<dbReference type="EMBL" id="CP003382">
    <property type="protein sequence ID" value="AFZ69179.1"/>
    <property type="molecule type" value="Genomic_DNA"/>
</dbReference>
<proteinExistence type="predicted"/>
<keyword evidence="1" id="KW-0805">Transcription regulation</keyword>
<dbReference type="GO" id="GO:0003677">
    <property type="term" value="F:DNA binding"/>
    <property type="evidence" value="ECO:0007669"/>
    <property type="project" value="UniProtKB-KW"/>
</dbReference>
<dbReference type="InterPro" id="IPR036390">
    <property type="entry name" value="WH_DNA-bd_sf"/>
</dbReference>
<dbReference type="eggNOG" id="COG0664">
    <property type="taxonomic scope" value="Bacteria"/>
</dbReference>
<evidence type="ECO:0000259" key="4">
    <source>
        <dbReference type="PROSITE" id="PS50042"/>
    </source>
</evidence>
<dbReference type="GO" id="GO:0005829">
    <property type="term" value="C:cytosol"/>
    <property type="evidence" value="ECO:0007669"/>
    <property type="project" value="TreeGrafter"/>
</dbReference>
<evidence type="ECO:0000313" key="6">
    <source>
        <dbReference type="EMBL" id="AFZ69179.1"/>
    </source>
</evidence>
<reference evidence="7" key="1">
    <citation type="submission" date="2012-03" db="EMBL/GenBank/DDBJ databases">
        <title>Complete sequence of chromosome of Deinococcus peraridilitoris DSM 19664.</title>
        <authorList>
            <person name="Lucas S."/>
            <person name="Copeland A."/>
            <person name="Lapidus A."/>
            <person name="Glavina del Rio T."/>
            <person name="Dalin E."/>
            <person name="Tice H."/>
            <person name="Bruce D."/>
            <person name="Goodwin L."/>
            <person name="Pitluck S."/>
            <person name="Peters L."/>
            <person name="Mikhailova N."/>
            <person name="Lu M."/>
            <person name="Kyrpides N."/>
            <person name="Mavromatis K."/>
            <person name="Ivanova N."/>
            <person name="Brettin T."/>
            <person name="Detter J.C."/>
            <person name="Han C."/>
            <person name="Larimer F."/>
            <person name="Land M."/>
            <person name="Hauser L."/>
            <person name="Markowitz V."/>
            <person name="Cheng J.-F."/>
            <person name="Hugenholtz P."/>
            <person name="Woyke T."/>
            <person name="Wu D."/>
            <person name="Pukall R."/>
            <person name="Steenblock K."/>
            <person name="Brambilla E."/>
            <person name="Klenk H.-P."/>
            <person name="Eisen J.A."/>
        </authorList>
    </citation>
    <scope>NUCLEOTIDE SEQUENCE [LARGE SCALE GENOMIC DNA]</scope>
    <source>
        <strain evidence="7">DSM 19664 / LMG 22246 / CIP 109416 / KR-200</strain>
    </source>
</reference>
<dbReference type="CDD" id="cd00038">
    <property type="entry name" value="CAP_ED"/>
    <property type="match status" value="1"/>
</dbReference>
<dbReference type="InterPro" id="IPR012318">
    <property type="entry name" value="HTH_CRP"/>
</dbReference>
<evidence type="ECO:0000256" key="1">
    <source>
        <dbReference type="ARBA" id="ARBA00023015"/>
    </source>
</evidence>
<dbReference type="InterPro" id="IPR000595">
    <property type="entry name" value="cNMP-bd_dom"/>
</dbReference>
<dbReference type="STRING" id="937777.Deipe_3754"/>
<evidence type="ECO:0000259" key="5">
    <source>
        <dbReference type="PROSITE" id="PS51063"/>
    </source>
</evidence>
<dbReference type="SUPFAM" id="SSF51206">
    <property type="entry name" value="cAMP-binding domain-like"/>
    <property type="match status" value="1"/>
</dbReference>
<dbReference type="GO" id="GO:0003700">
    <property type="term" value="F:DNA-binding transcription factor activity"/>
    <property type="evidence" value="ECO:0007669"/>
    <property type="project" value="TreeGrafter"/>
</dbReference>
<evidence type="ECO:0000256" key="2">
    <source>
        <dbReference type="ARBA" id="ARBA00023125"/>
    </source>
</evidence>
<accession>L0A6W3</accession>
<feature type="domain" description="Cyclic nucleotide-binding" evidence="4">
    <location>
        <begin position="38"/>
        <end position="87"/>
    </location>
</feature>
<dbReference type="PANTHER" id="PTHR24567:SF74">
    <property type="entry name" value="HTH-TYPE TRANSCRIPTIONAL REGULATOR ARCR"/>
    <property type="match status" value="1"/>
</dbReference>
<sequence length="222" mass="24717">MLPPYPAHLSLKERQMTLHVSVPPLGTADHQGRPLRRGDTLYYTGDPSTSLYRLEQGLLRAVRLTPQGRNLTVRHILPGDVFGEEALHGLTRSHQVIALTEAVISPIHTQRLNGDDLWNVTRSLSEQLQRVMNDGVHIQDGELRERIARYLLNLSSSSLGGRHTDGRRFVRATHELIAEGTGATRESVSKLIGEMRDDGLLAPAYRCITLQNELALRELAGV</sequence>
<feature type="domain" description="HTH crp-type" evidence="5">
    <location>
        <begin position="141"/>
        <end position="214"/>
    </location>
</feature>
<evidence type="ECO:0000313" key="7">
    <source>
        <dbReference type="Proteomes" id="UP000010467"/>
    </source>
</evidence>
<dbReference type="KEGG" id="dpd:Deipe_3754"/>
<dbReference type="Gene3D" id="1.10.10.10">
    <property type="entry name" value="Winged helix-like DNA-binding domain superfamily/Winged helix DNA-binding domain"/>
    <property type="match status" value="1"/>
</dbReference>
<dbReference type="Gene3D" id="2.60.120.10">
    <property type="entry name" value="Jelly Rolls"/>
    <property type="match status" value="1"/>
</dbReference>
<gene>
    <name evidence="6" type="ordered locus">Deipe_3754</name>
</gene>
<dbReference type="InterPro" id="IPR014710">
    <property type="entry name" value="RmlC-like_jellyroll"/>
</dbReference>
<dbReference type="AlphaFoldDB" id="L0A6W3"/>